<proteinExistence type="predicted"/>
<keyword evidence="3" id="KW-1185">Reference proteome</keyword>
<dbReference type="EMBL" id="FUEG01000004">
    <property type="protein sequence ID" value="SJL02904.1"/>
    <property type="molecule type" value="Genomic_DNA"/>
</dbReference>
<evidence type="ECO:0000313" key="2">
    <source>
        <dbReference type="EMBL" id="SJL02904.1"/>
    </source>
</evidence>
<reference evidence="3" key="1">
    <citation type="journal article" date="2017" name="Nat. Ecol. Evol.">
        <title>Genome expansion and lineage-specific genetic innovations in the forest pathogenic fungi Armillaria.</title>
        <authorList>
            <person name="Sipos G."/>
            <person name="Prasanna A.N."/>
            <person name="Walter M.C."/>
            <person name="O'Connor E."/>
            <person name="Balint B."/>
            <person name="Krizsan K."/>
            <person name="Kiss B."/>
            <person name="Hess J."/>
            <person name="Varga T."/>
            <person name="Slot J."/>
            <person name="Riley R."/>
            <person name="Boka B."/>
            <person name="Rigling D."/>
            <person name="Barry K."/>
            <person name="Lee J."/>
            <person name="Mihaltcheva S."/>
            <person name="LaButti K."/>
            <person name="Lipzen A."/>
            <person name="Waldron R."/>
            <person name="Moloney N.M."/>
            <person name="Sperisen C."/>
            <person name="Kredics L."/>
            <person name="Vagvoelgyi C."/>
            <person name="Patrignani A."/>
            <person name="Fitzpatrick D."/>
            <person name="Nagy I."/>
            <person name="Doyle S."/>
            <person name="Anderson J.B."/>
            <person name="Grigoriev I.V."/>
            <person name="Gueldener U."/>
            <person name="Muensterkoetter M."/>
            <person name="Nagy L.G."/>
        </authorList>
    </citation>
    <scope>NUCLEOTIDE SEQUENCE [LARGE SCALE GENOMIC DNA]</scope>
    <source>
        <strain evidence="3">C18/9</strain>
    </source>
</reference>
<name>A0A284R2E5_ARMOS</name>
<dbReference type="Proteomes" id="UP000219338">
    <property type="component" value="Unassembled WGS sequence"/>
</dbReference>
<gene>
    <name evidence="2" type="ORF">ARMOST_06245</name>
</gene>
<sequence length="107" mass="12102">MGLIGDQSGIPAISNIQDSSSKVAAESTTTSHKDPDMQFEPLHNKKFPGVTAYGVELHKSCLPQIHKSRLWGHFSFFTAPHPLMAVKRCIILKEQQRRQQPQWDEYA</sequence>
<dbReference type="AlphaFoldDB" id="A0A284R2E5"/>
<feature type="region of interest" description="Disordered" evidence="1">
    <location>
        <begin position="1"/>
        <end position="42"/>
    </location>
</feature>
<protein>
    <submittedName>
        <fullName evidence="2">Uncharacterized protein</fullName>
    </submittedName>
</protein>
<organism evidence="2 3">
    <name type="scientific">Armillaria ostoyae</name>
    <name type="common">Armillaria root rot fungus</name>
    <dbReference type="NCBI Taxonomy" id="47428"/>
    <lineage>
        <taxon>Eukaryota</taxon>
        <taxon>Fungi</taxon>
        <taxon>Dikarya</taxon>
        <taxon>Basidiomycota</taxon>
        <taxon>Agaricomycotina</taxon>
        <taxon>Agaricomycetes</taxon>
        <taxon>Agaricomycetidae</taxon>
        <taxon>Agaricales</taxon>
        <taxon>Marasmiineae</taxon>
        <taxon>Physalacriaceae</taxon>
        <taxon>Armillaria</taxon>
    </lineage>
</organism>
<accession>A0A284R2E5</accession>
<evidence type="ECO:0000313" key="3">
    <source>
        <dbReference type="Proteomes" id="UP000219338"/>
    </source>
</evidence>
<feature type="compositionally biased region" description="Polar residues" evidence="1">
    <location>
        <begin position="14"/>
        <end position="30"/>
    </location>
</feature>
<evidence type="ECO:0000256" key="1">
    <source>
        <dbReference type="SAM" id="MobiDB-lite"/>
    </source>
</evidence>